<protein>
    <recommendedName>
        <fullName evidence="2">Nudix hydrolase domain-containing protein</fullName>
    </recommendedName>
</protein>
<dbReference type="InterPro" id="IPR000086">
    <property type="entry name" value="NUDIX_hydrolase_dom"/>
</dbReference>
<dbReference type="EMBL" id="BJZV01000067">
    <property type="protein sequence ID" value="GEP12765.1"/>
    <property type="molecule type" value="Genomic_DNA"/>
</dbReference>
<dbReference type="AlphaFoldDB" id="A0A512JS37"/>
<feature type="region of interest" description="Disordered" evidence="1">
    <location>
        <begin position="62"/>
        <end position="108"/>
    </location>
</feature>
<comment type="caution">
    <text evidence="3">The sequence shown here is derived from an EMBL/GenBank/DDBJ whole genome shotgun (WGS) entry which is preliminary data.</text>
</comment>
<dbReference type="InterPro" id="IPR015797">
    <property type="entry name" value="NUDIX_hydrolase-like_dom_sf"/>
</dbReference>
<keyword evidence="4" id="KW-1185">Reference proteome</keyword>
<proteinExistence type="predicted"/>
<evidence type="ECO:0000313" key="4">
    <source>
        <dbReference type="Proteomes" id="UP000321750"/>
    </source>
</evidence>
<feature type="domain" description="Nudix hydrolase" evidence="2">
    <location>
        <begin position="107"/>
        <end position="234"/>
    </location>
</feature>
<evidence type="ECO:0000256" key="1">
    <source>
        <dbReference type="SAM" id="MobiDB-lite"/>
    </source>
</evidence>
<sequence length="249" mass="27173">MAHVIKGIVPVLRESYSEVSDEPLPKAFELLARKLLTGPLGRQSAVTARSRPVVPIVARQKPASAVPIASPSESESRGQTNELARKAQRITTQPQPAADGIKPKRKPANAPTMVVVRVPVRDGLLMVRQTTTNGLTKPALPSGVQLRGETWQETGAREVFERTGVKVEPQMLRLLSVVTAPDRRQNIIFCQSPPSEHLGEFGHCEQAGEVLVSRAPVETMLPLHTVMVADFFRCRFPQSRVSGATVVRS</sequence>
<feature type="compositionally biased region" description="Polar residues" evidence="1">
    <location>
        <begin position="71"/>
        <end position="82"/>
    </location>
</feature>
<dbReference type="GO" id="GO:0003824">
    <property type="term" value="F:catalytic activity"/>
    <property type="evidence" value="ECO:0007669"/>
    <property type="project" value="UniProtKB-ARBA"/>
</dbReference>
<gene>
    <name evidence="3" type="ORF">MGN01_46100</name>
</gene>
<organism evidence="3 4">
    <name type="scientific">Methylobacterium gnaphalii</name>
    <dbReference type="NCBI Taxonomy" id="1010610"/>
    <lineage>
        <taxon>Bacteria</taxon>
        <taxon>Pseudomonadati</taxon>
        <taxon>Pseudomonadota</taxon>
        <taxon>Alphaproteobacteria</taxon>
        <taxon>Hyphomicrobiales</taxon>
        <taxon>Methylobacteriaceae</taxon>
        <taxon>Methylobacterium</taxon>
    </lineage>
</organism>
<dbReference type="PROSITE" id="PS51462">
    <property type="entry name" value="NUDIX"/>
    <property type="match status" value="1"/>
</dbReference>
<dbReference type="Gene3D" id="3.90.79.10">
    <property type="entry name" value="Nucleoside Triphosphate Pyrophosphohydrolase"/>
    <property type="match status" value="1"/>
</dbReference>
<name>A0A512JS37_9HYPH</name>
<evidence type="ECO:0000259" key="2">
    <source>
        <dbReference type="PROSITE" id="PS51462"/>
    </source>
</evidence>
<evidence type="ECO:0000313" key="3">
    <source>
        <dbReference type="EMBL" id="GEP12765.1"/>
    </source>
</evidence>
<dbReference type="Proteomes" id="UP000321750">
    <property type="component" value="Unassembled WGS sequence"/>
</dbReference>
<reference evidence="3 4" key="1">
    <citation type="submission" date="2019-07" db="EMBL/GenBank/DDBJ databases">
        <title>Whole genome shotgun sequence of Methylobacterium gnaphalii NBRC 107716.</title>
        <authorList>
            <person name="Hosoyama A."/>
            <person name="Uohara A."/>
            <person name="Ohji S."/>
            <person name="Ichikawa N."/>
        </authorList>
    </citation>
    <scope>NUCLEOTIDE SEQUENCE [LARGE SCALE GENOMIC DNA]</scope>
    <source>
        <strain evidence="3 4">NBRC 107716</strain>
    </source>
</reference>
<dbReference type="SUPFAM" id="SSF55811">
    <property type="entry name" value="Nudix"/>
    <property type="match status" value="1"/>
</dbReference>
<dbReference type="Pfam" id="PF00293">
    <property type="entry name" value="NUDIX"/>
    <property type="match status" value="1"/>
</dbReference>
<accession>A0A512JS37</accession>